<dbReference type="PANTHER" id="PTHR43464:SF52">
    <property type="entry name" value="PUTATIVE-RELATED"/>
    <property type="match status" value="1"/>
</dbReference>
<keyword evidence="2" id="KW-0489">Methyltransferase</keyword>
<feature type="domain" description="Methyltransferase" evidence="1">
    <location>
        <begin position="71"/>
        <end position="202"/>
    </location>
</feature>
<dbReference type="Proteomes" id="UP000190744">
    <property type="component" value="Unassembled WGS sequence"/>
</dbReference>
<evidence type="ECO:0000313" key="3">
    <source>
        <dbReference type="Proteomes" id="UP000190744"/>
    </source>
</evidence>
<accession>A0A1S9RZI4</accession>
<sequence length="292" mass="32019">MKTIQELLAEKPNNDDTQPVQYVGTVEAYDKWAEVYDVDGNFLQRLDTIEMRALLPQFLHRVYSRFQASGQLTLLDVGCGTGRNTIQLLEALAQYQKDTAPMAKVDIVGLDASPGMLEVARSAIHSATQREDLKKSPEVSLDTIDLRQPANVRANLPPSLQNSGAAGVISTLVLEHIPAKEFFEAVSATMRPGGYLLVTNMHANMGMRSQAGFTDPQTGVKIRPTSYCHSVSEVLAAAEQAGFQVEDIVGEEGQNGVLERDLDEQLAEKLGARAKKWIGIRVWFGVCFSKKA</sequence>
<comment type="caution">
    <text evidence="2">The sequence shown here is derived from an EMBL/GenBank/DDBJ whole genome shotgun (WGS) entry which is preliminary data.</text>
</comment>
<keyword evidence="2" id="KW-0808">Transferase</keyword>
<gene>
    <name evidence="2" type="ORF">PEBR_01771</name>
</gene>
<reference evidence="3" key="1">
    <citation type="submission" date="2015-09" db="EMBL/GenBank/DDBJ databases">
        <authorList>
            <person name="Fill T.P."/>
            <person name="Baretta J.F."/>
            <person name="de Almeida L.G."/>
            <person name="Rocha M."/>
            <person name="de Souza D.H."/>
            <person name="Malavazi I."/>
            <person name="Cerdeira L.T."/>
            <person name="Hong H."/>
            <person name="Samborskyy M."/>
            <person name="de Vasconcelos A.T."/>
            <person name="Leadlay P."/>
            <person name="Rodrigues-Filho E."/>
        </authorList>
    </citation>
    <scope>NUCLEOTIDE SEQUENCE [LARGE SCALE GENOMIC DNA]</scope>
    <source>
        <strain evidence="3">LaBioMMi 136</strain>
    </source>
</reference>
<dbReference type="GO" id="GO:0032259">
    <property type="term" value="P:methylation"/>
    <property type="evidence" value="ECO:0007669"/>
    <property type="project" value="UniProtKB-KW"/>
</dbReference>
<dbReference type="EMBL" id="LJBN01000027">
    <property type="protein sequence ID" value="OOQ90949.1"/>
    <property type="molecule type" value="Genomic_DNA"/>
</dbReference>
<evidence type="ECO:0000259" key="1">
    <source>
        <dbReference type="Pfam" id="PF13847"/>
    </source>
</evidence>
<evidence type="ECO:0000313" key="2">
    <source>
        <dbReference type="EMBL" id="OOQ90949.1"/>
    </source>
</evidence>
<protein>
    <submittedName>
        <fullName evidence="2">Methyltransferase AN0656</fullName>
    </submittedName>
</protein>
<dbReference type="PANTHER" id="PTHR43464">
    <property type="entry name" value="METHYLTRANSFERASE"/>
    <property type="match status" value="1"/>
</dbReference>
<organism evidence="2 3">
    <name type="scientific">Penicillium brasilianum</name>
    <dbReference type="NCBI Taxonomy" id="104259"/>
    <lineage>
        <taxon>Eukaryota</taxon>
        <taxon>Fungi</taxon>
        <taxon>Dikarya</taxon>
        <taxon>Ascomycota</taxon>
        <taxon>Pezizomycotina</taxon>
        <taxon>Eurotiomycetes</taxon>
        <taxon>Eurotiomycetidae</taxon>
        <taxon>Eurotiales</taxon>
        <taxon>Aspergillaceae</taxon>
        <taxon>Penicillium</taxon>
    </lineage>
</organism>
<dbReference type="CDD" id="cd02440">
    <property type="entry name" value="AdoMet_MTases"/>
    <property type="match status" value="1"/>
</dbReference>
<dbReference type="Gene3D" id="3.40.50.150">
    <property type="entry name" value="Vaccinia Virus protein VP39"/>
    <property type="match status" value="1"/>
</dbReference>
<dbReference type="InterPro" id="IPR025714">
    <property type="entry name" value="Methyltranfer_dom"/>
</dbReference>
<dbReference type="AlphaFoldDB" id="A0A1S9RZI4"/>
<proteinExistence type="predicted"/>
<dbReference type="Pfam" id="PF13847">
    <property type="entry name" value="Methyltransf_31"/>
    <property type="match status" value="1"/>
</dbReference>
<dbReference type="InterPro" id="IPR029063">
    <property type="entry name" value="SAM-dependent_MTases_sf"/>
</dbReference>
<dbReference type="SUPFAM" id="SSF53335">
    <property type="entry name" value="S-adenosyl-L-methionine-dependent methyltransferases"/>
    <property type="match status" value="1"/>
</dbReference>
<dbReference type="GO" id="GO:0010420">
    <property type="term" value="F:polyprenyldihydroxybenzoate methyltransferase activity"/>
    <property type="evidence" value="ECO:0007669"/>
    <property type="project" value="TreeGrafter"/>
</dbReference>
<name>A0A1S9RZI4_PENBI</name>